<dbReference type="CDD" id="cd11378">
    <property type="entry name" value="DUF296"/>
    <property type="match status" value="1"/>
</dbReference>
<dbReference type="Pfam" id="PF03479">
    <property type="entry name" value="PCC"/>
    <property type="match status" value="1"/>
</dbReference>
<dbReference type="AlphaFoldDB" id="A0AAW1GTM7"/>
<organism evidence="8 9">
    <name type="scientific">Saponaria officinalis</name>
    <name type="common">Common soapwort</name>
    <name type="synonym">Lychnis saponaria</name>
    <dbReference type="NCBI Taxonomy" id="3572"/>
    <lineage>
        <taxon>Eukaryota</taxon>
        <taxon>Viridiplantae</taxon>
        <taxon>Streptophyta</taxon>
        <taxon>Embryophyta</taxon>
        <taxon>Tracheophyta</taxon>
        <taxon>Spermatophyta</taxon>
        <taxon>Magnoliopsida</taxon>
        <taxon>eudicotyledons</taxon>
        <taxon>Gunneridae</taxon>
        <taxon>Pentapetalae</taxon>
        <taxon>Caryophyllales</taxon>
        <taxon>Caryophyllaceae</taxon>
        <taxon>Caryophylleae</taxon>
        <taxon>Saponaria</taxon>
    </lineage>
</organism>
<evidence type="ECO:0000256" key="4">
    <source>
        <dbReference type="ARBA" id="ARBA00023163"/>
    </source>
</evidence>
<reference evidence="8" key="1">
    <citation type="submission" date="2024-03" db="EMBL/GenBank/DDBJ databases">
        <title>WGS assembly of Saponaria officinalis var. Norfolk2.</title>
        <authorList>
            <person name="Jenkins J."/>
            <person name="Shu S."/>
            <person name="Grimwood J."/>
            <person name="Barry K."/>
            <person name="Goodstein D."/>
            <person name="Schmutz J."/>
            <person name="Leebens-Mack J."/>
            <person name="Osbourn A."/>
        </authorList>
    </citation>
    <scope>NUCLEOTIDE SEQUENCE [LARGE SCALE GENOMIC DNA]</scope>
    <source>
        <strain evidence="8">JIC</strain>
    </source>
</reference>
<proteinExistence type="predicted"/>
<keyword evidence="5" id="KW-0539">Nucleus</keyword>
<dbReference type="Proteomes" id="UP001443914">
    <property type="component" value="Unassembled WGS sequence"/>
</dbReference>
<dbReference type="PANTHER" id="PTHR31100">
    <property type="entry name" value="AT-HOOK MOTIF NUCLEAR-LOCALIZED PROTEIN 15"/>
    <property type="match status" value="1"/>
</dbReference>
<feature type="compositionally biased region" description="Gly residues" evidence="6">
    <location>
        <begin position="191"/>
        <end position="200"/>
    </location>
</feature>
<dbReference type="GO" id="GO:0005634">
    <property type="term" value="C:nucleus"/>
    <property type="evidence" value="ECO:0007669"/>
    <property type="project" value="UniProtKB-SubCell"/>
</dbReference>
<feature type="region of interest" description="Disordered" evidence="6">
    <location>
        <begin position="179"/>
        <end position="200"/>
    </location>
</feature>
<keyword evidence="9" id="KW-1185">Reference proteome</keyword>
<dbReference type="PROSITE" id="PS51742">
    <property type="entry name" value="PPC"/>
    <property type="match status" value="1"/>
</dbReference>
<dbReference type="InterPro" id="IPR014476">
    <property type="entry name" value="AHL15-29"/>
</dbReference>
<dbReference type="GO" id="GO:0010228">
    <property type="term" value="P:vegetative to reproductive phase transition of meristem"/>
    <property type="evidence" value="ECO:0007669"/>
    <property type="project" value="TreeGrafter"/>
</dbReference>
<name>A0AAW1GTM7_SAPOF</name>
<keyword evidence="2" id="KW-0805">Transcription regulation</keyword>
<dbReference type="PANTHER" id="PTHR31100:SF16">
    <property type="entry name" value="AT-HOOK MOTIF NUCLEAR-LOCALIZED PROTEIN 25"/>
    <property type="match status" value="1"/>
</dbReference>
<dbReference type="SUPFAM" id="SSF117856">
    <property type="entry name" value="AF0104/ALDC/Ptd012-like"/>
    <property type="match status" value="1"/>
</dbReference>
<evidence type="ECO:0000259" key="7">
    <source>
        <dbReference type="PROSITE" id="PS51742"/>
    </source>
</evidence>
<protein>
    <recommendedName>
        <fullName evidence="7">PPC domain-containing protein</fullName>
    </recommendedName>
</protein>
<dbReference type="GO" id="GO:0003700">
    <property type="term" value="F:DNA-binding transcription factor activity"/>
    <property type="evidence" value="ECO:0007669"/>
    <property type="project" value="TreeGrafter"/>
</dbReference>
<dbReference type="InterPro" id="IPR005175">
    <property type="entry name" value="PPC_dom"/>
</dbReference>
<keyword evidence="3" id="KW-0238">DNA-binding</keyword>
<dbReference type="GO" id="GO:0003680">
    <property type="term" value="F:minor groove of adenine-thymine-rich DNA binding"/>
    <property type="evidence" value="ECO:0007669"/>
    <property type="project" value="InterPro"/>
</dbReference>
<feature type="region of interest" description="Disordered" evidence="6">
    <location>
        <begin position="1"/>
        <end position="49"/>
    </location>
</feature>
<dbReference type="PIRSF" id="PIRSF016021">
    <property type="entry name" value="ESCAROLA"/>
    <property type="match status" value="1"/>
</dbReference>
<dbReference type="EMBL" id="JBDFQZ010000014">
    <property type="protein sequence ID" value="KAK9667086.1"/>
    <property type="molecule type" value="Genomic_DNA"/>
</dbReference>
<gene>
    <name evidence="8" type="ORF">RND81_14G231800</name>
</gene>
<evidence type="ECO:0000256" key="6">
    <source>
        <dbReference type="SAM" id="MobiDB-lite"/>
    </source>
</evidence>
<evidence type="ECO:0000313" key="9">
    <source>
        <dbReference type="Proteomes" id="UP001443914"/>
    </source>
</evidence>
<evidence type="ECO:0000256" key="1">
    <source>
        <dbReference type="ARBA" id="ARBA00004123"/>
    </source>
</evidence>
<evidence type="ECO:0000256" key="2">
    <source>
        <dbReference type="ARBA" id="ARBA00023015"/>
    </source>
</evidence>
<evidence type="ECO:0000256" key="5">
    <source>
        <dbReference type="ARBA" id="ARBA00023242"/>
    </source>
</evidence>
<comment type="subcellular location">
    <subcellularLocation>
        <location evidence="1">Nucleus</location>
    </subcellularLocation>
</comment>
<accession>A0AAW1GTM7</accession>
<dbReference type="Gene3D" id="3.30.1330.80">
    <property type="entry name" value="Hypothetical protein, similar to alpha- acetolactate decarboxylase, domain 2"/>
    <property type="match status" value="1"/>
</dbReference>
<evidence type="ECO:0000256" key="3">
    <source>
        <dbReference type="ARBA" id="ARBA00023125"/>
    </source>
</evidence>
<sequence length="200" mass="20285">MTITEYTENPSPTTSGSGSGSGSGRRQRGRPPGSKNKPKPPIIVTRESPNTLKSHILEISPGSDIVEAIMSFARRRGRGVCVLSATGVVADVILRQPATTTSAGVMTLRGRFDVLSLTGTALPPPAPPGSSGLTVFLDGGQGHIVGGIVVSPLIASGIVVVMAASFANAVFDRLPLEDGEEKDGGVPVISGGDGGSGGDW</sequence>
<feature type="domain" description="PPC" evidence="7">
    <location>
        <begin position="49"/>
        <end position="192"/>
    </location>
</feature>
<evidence type="ECO:0000313" key="8">
    <source>
        <dbReference type="EMBL" id="KAK9667086.1"/>
    </source>
</evidence>
<dbReference type="FunFam" id="3.30.1330.80:FF:000002">
    <property type="entry name" value="AT-hook motif nuclear-localized protein"/>
    <property type="match status" value="1"/>
</dbReference>
<keyword evidence="4" id="KW-0804">Transcription</keyword>
<comment type="caution">
    <text evidence="8">The sequence shown here is derived from an EMBL/GenBank/DDBJ whole genome shotgun (WGS) entry which is preliminary data.</text>
</comment>